<evidence type="ECO:0008006" key="3">
    <source>
        <dbReference type="Google" id="ProtNLM"/>
    </source>
</evidence>
<reference evidence="1" key="1">
    <citation type="submission" date="2022-05" db="EMBL/GenBank/DDBJ databases">
        <title>Schlegelella sp. nov., isolated from mangrove soil.</title>
        <authorList>
            <person name="Liu Y."/>
            <person name="Ge X."/>
            <person name="Liu W."/>
        </authorList>
    </citation>
    <scope>NUCLEOTIDE SEQUENCE</scope>
    <source>
        <strain evidence="1">S2-27</strain>
    </source>
</reference>
<dbReference type="RefSeq" id="WP_251776484.1">
    <property type="nucleotide sequence ID" value="NZ_JAMKFE010000001.1"/>
</dbReference>
<comment type="caution">
    <text evidence="1">The sequence shown here is derived from an EMBL/GenBank/DDBJ whole genome shotgun (WGS) entry which is preliminary data.</text>
</comment>
<organism evidence="1 2">
    <name type="scientific">Caldimonas mangrovi</name>
    <dbReference type="NCBI Taxonomy" id="2944811"/>
    <lineage>
        <taxon>Bacteria</taxon>
        <taxon>Pseudomonadati</taxon>
        <taxon>Pseudomonadota</taxon>
        <taxon>Betaproteobacteria</taxon>
        <taxon>Burkholderiales</taxon>
        <taxon>Sphaerotilaceae</taxon>
        <taxon>Caldimonas</taxon>
    </lineage>
</organism>
<proteinExistence type="predicted"/>
<name>A0ABT0YI01_9BURK</name>
<dbReference type="EMBL" id="JAMKFE010000001">
    <property type="protein sequence ID" value="MCM5678352.1"/>
    <property type="molecule type" value="Genomic_DNA"/>
</dbReference>
<evidence type="ECO:0000313" key="2">
    <source>
        <dbReference type="Proteomes" id="UP001165541"/>
    </source>
</evidence>
<sequence length="96" mass="10983">MKEYKLSGWPELPVAYQRTAYQRMLHQMSQGFVPLAQLLRASGLGREAVRQFLGRLNASGVLLERDHAEAPRALTAAGRSLEWLRRTLRPHPPRHL</sequence>
<evidence type="ECO:0000313" key="1">
    <source>
        <dbReference type="EMBL" id="MCM5678352.1"/>
    </source>
</evidence>
<accession>A0ABT0YI01</accession>
<keyword evidence="2" id="KW-1185">Reference proteome</keyword>
<gene>
    <name evidence="1" type="ORF">M8A51_02275</name>
</gene>
<dbReference type="Proteomes" id="UP001165541">
    <property type="component" value="Unassembled WGS sequence"/>
</dbReference>
<protein>
    <recommendedName>
        <fullName evidence="3">Transcriptional regulator</fullName>
    </recommendedName>
</protein>